<dbReference type="SUPFAM" id="SSF52540">
    <property type="entry name" value="P-loop containing nucleoside triphosphate hydrolases"/>
    <property type="match status" value="1"/>
</dbReference>
<protein>
    <recommendedName>
        <fullName evidence="4">ABC transporter domain-containing protein</fullName>
    </recommendedName>
</protein>
<dbReference type="InterPro" id="IPR027417">
    <property type="entry name" value="P-loop_NTPase"/>
</dbReference>
<proteinExistence type="predicted"/>
<evidence type="ECO:0000256" key="3">
    <source>
        <dbReference type="ARBA" id="ARBA00022840"/>
    </source>
</evidence>
<feature type="domain" description="ABC transporter" evidence="4">
    <location>
        <begin position="14"/>
        <end position="244"/>
    </location>
</feature>
<dbReference type="EMBL" id="BARW01000508">
    <property type="protein sequence ID" value="GAI65472.1"/>
    <property type="molecule type" value="Genomic_DNA"/>
</dbReference>
<dbReference type="GO" id="GO:0016887">
    <property type="term" value="F:ATP hydrolysis activity"/>
    <property type="evidence" value="ECO:0007669"/>
    <property type="project" value="InterPro"/>
</dbReference>
<dbReference type="InterPro" id="IPR003439">
    <property type="entry name" value="ABC_transporter-like_ATP-bd"/>
</dbReference>
<dbReference type="GO" id="GO:0005524">
    <property type="term" value="F:ATP binding"/>
    <property type="evidence" value="ECO:0007669"/>
    <property type="project" value="UniProtKB-KW"/>
</dbReference>
<dbReference type="AlphaFoldDB" id="X1QAJ3"/>
<comment type="caution">
    <text evidence="5">The sequence shown here is derived from an EMBL/GenBank/DDBJ whole genome shotgun (WGS) entry which is preliminary data.</text>
</comment>
<reference evidence="5" key="1">
    <citation type="journal article" date="2014" name="Front. Microbiol.">
        <title>High frequency of phylogenetically diverse reductive dehalogenase-homologous genes in deep subseafloor sedimentary metagenomes.</title>
        <authorList>
            <person name="Kawai M."/>
            <person name="Futagami T."/>
            <person name="Toyoda A."/>
            <person name="Takaki Y."/>
            <person name="Nishi S."/>
            <person name="Hori S."/>
            <person name="Arai W."/>
            <person name="Tsubouchi T."/>
            <person name="Morono Y."/>
            <person name="Uchiyama I."/>
            <person name="Ito T."/>
            <person name="Fujiyama A."/>
            <person name="Inagaki F."/>
            <person name="Takami H."/>
        </authorList>
    </citation>
    <scope>NUCLEOTIDE SEQUENCE</scope>
    <source>
        <strain evidence="5">Expedition CK06-06</strain>
    </source>
</reference>
<dbReference type="PANTHER" id="PTHR42939:SF1">
    <property type="entry name" value="ABC TRANSPORTER ATP-BINDING PROTEIN ALBC-RELATED"/>
    <property type="match status" value="1"/>
</dbReference>
<dbReference type="PANTHER" id="PTHR42939">
    <property type="entry name" value="ABC TRANSPORTER ATP-BINDING PROTEIN ALBC-RELATED"/>
    <property type="match status" value="1"/>
</dbReference>
<evidence type="ECO:0000259" key="4">
    <source>
        <dbReference type="PROSITE" id="PS50893"/>
    </source>
</evidence>
<accession>X1QAJ3</accession>
<keyword evidence="3" id="KW-0067">ATP-binding</keyword>
<dbReference type="Pfam" id="PF00005">
    <property type="entry name" value="ABC_tran"/>
    <property type="match status" value="1"/>
</dbReference>
<keyword evidence="2" id="KW-0547">Nucleotide-binding</keyword>
<evidence type="ECO:0000256" key="2">
    <source>
        <dbReference type="ARBA" id="ARBA00022741"/>
    </source>
</evidence>
<name>X1QAJ3_9ZZZZ</name>
<evidence type="ECO:0000313" key="5">
    <source>
        <dbReference type="EMBL" id="GAI65472.1"/>
    </source>
</evidence>
<gene>
    <name evidence="5" type="ORF">S12H4_02175</name>
</gene>
<keyword evidence="1" id="KW-0813">Transport</keyword>
<dbReference type="Gene3D" id="3.40.50.300">
    <property type="entry name" value="P-loop containing nucleotide triphosphate hydrolases"/>
    <property type="match status" value="1"/>
</dbReference>
<evidence type="ECO:0000256" key="1">
    <source>
        <dbReference type="ARBA" id="ARBA00022448"/>
    </source>
</evidence>
<dbReference type="PROSITE" id="PS50893">
    <property type="entry name" value="ABC_TRANSPORTER_2"/>
    <property type="match status" value="1"/>
</dbReference>
<sequence>MISNQQDNVEDYYIWTNKFTKVYGTGTKKIVAVDGIDLTMKSGVHGFLGPNGAGKTSTINMLIGAISITEGDAFLMGKKAGTKKARKFIGFLPQEPAFYEKLSGLEYLIFLARLNLIPKNIAKQKALNLLKFFDLMEEKDRKIKTYSMGMKQKIGLAAGLIHNPKLLILDEPTSNLDPLVRKKIIDYVRKISEDMSIFISSHVLSEVEQMCDRVTIINKGKIILTDTVQNVKNWFSSSANLYEIYDILINS</sequence>
<organism evidence="5">
    <name type="scientific">marine sediment metagenome</name>
    <dbReference type="NCBI Taxonomy" id="412755"/>
    <lineage>
        <taxon>unclassified sequences</taxon>
        <taxon>metagenomes</taxon>
        <taxon>ecological metagenomes</taxon>
    </lineage>
</organism>
<dbReference type="InterPro" id="IPR051782">
    <property type="entry name" value="ABC_Transporter_VariousFunc"/>
</dbReference>